<organism evidence="1">
    <name type="scientific">Arundo donax</name>
    <name type="common">Giant reed</name>
    <name type="synonym">Donax arundinaceus</name>
    <dbReference type="NCBI Taxonomy" id="35708"/>
    <lineage>
        <taxon>Eukaryota</taxon>
        <taxon>Viridiplantae</taxon>
        <taxon>Streptophyta</taxon>
        <taxon>Embryophyta</taxon>
        <taxon>Tracheophyta</taxon>
        <taxon>Spermatophyta</taxon>
        <taxon>Magnoliopsida</taxon>
        <taxon>Liliopsida</taxon>
        <taxon>Poales</taxon>
        <taxon>Poaceae</taxon>
        <taxon>PACMAD clade</taxon>
        <taxon>Arundinoideae</taxon>
        <taxon>Arundineae</taxon>
        <taxon>Arundo</taxon>
    </lineage>
</organism>
<evidence type="ECO:0000313" key="1">
    <source>
        <dbReference type="EMBL" id="JAD88168.1"/>
    </source>
</evidence>
<sequence>MLGGVEHALGLPEGSLQQPIYTRVQLWGSALPMNTPGMPCIFDPLGRAGICSDWLTGSSIEAAVLSGMSLVNHVNSDIVCYFLEHSTAHRFINKENN</sequence>
<protein>
    <submittedName>
        <fullName evidence="1">Uncharacterized protein</fullName>
    </submittedName>
</protein>
<dbReference type="EMBL" id="GBRH01209727">
    <property type="protein sequence ID" value="JAD88168.1"/>
    <property type="molecule type" value="Transcribed_RNA"/>
</dbReference>
<accession>A0A0A9DNB4</accession>
<dbReference type="AlphaFoldDB" id="A0A0A9DNB4"/>
<reference evidence="1" key="2">
    <citation type="journal article" date="2015" name="Data Brief">
        <title>Shoot transcriptome of the giant reed, Arundo donax.</title>
        <authorList>
            <person name="Barrero R.A."/>
            <person name="Guerrero F.D."/>
            <person name="Moolhuijzen P."/>
            <person name="Goolsby J.A."/>
            <person name="Tidwell J."/>
            <person name="Bellgard S.E."/>
            <person name="Bellgard M.I."/>
        </authorList>
    </citation>
    <scope>NUCLEOTIDE SEQUENCE</scope>
    <source>
        <tissue evidence="1">Shoot tissue taken approximately 20 cm above the soil surface</tissue>
    </source>
</reference>
<dbReference type="PANTHER" id="PTHR16128:SF8">
    <property type="entry name" value="EXPRESSED PROTEIN"/>
    <property type="match status" value="1"/>
</dbReference>
<name>A0A0A9DNB4_ARUDO</name>
<reference evidence="1" key="1">
    <citation type="submission" date="2014-09" db="EMBL/GenBank/DDBJ databases">
        <authorList>
            <person name="Magalhaes I.L.F."/>
            <person name="Oliveira U."/>
            <person name="Santos F.R."/>
            <person name="Vidigal T.H.D.A."/>
            <person name="Brescovit A.D."/>
            <person name="Santos A.J."/>
        </authorList>
    </citation>
    <scope>NUCLEOTIDE SEQUENCE</scope>
    <source>
        <tissue evidence="1">Shoot tissue taken approximately 20 cm above the soil surface</tissue>
    </source>
</reference>
<proteinExistence type="predicted"/>
<dbReference type="PANTHER" id="PTHR16128">
    <property type="entry name" value="FAD/NAD(P)-BINDING OXIDOREDUCTASE FAMILY PROTEIN"/>
    <property type="match status" value="1"/>
</dbReference>